<name>A0A814IUU0_9BILA</name>
<gene>
    <name evidence="1" type="ORF">IZO911_LOCUS19111</name>
</gene>
<sequence>MKKFIYSKHIKIENTKDYVLEFINNSKITNTYSADLEHTWNKPKYPYPDQFLINEKFNLYEQTAHLRQFSISDDSHCPSNTNDEFNKTTAFKSLSSASSTCSSDFNSPTHLVPCQTYNHSPITPTGQVPYEQKISKIHSDLFHHSFNTTCT</sequence>
<protein>
    <submittedName>
        <fullName evidence="1">Uncharacterized protein</fullName>
    </submittedName>
</protein>
<evidence type="ECO:0000313" key="1">
    <source>
        <dbReference type="EMBL" id="CAF1028311.1"/>
    </source>
</evidence>
<evidence type="ECO:0000313" key="2">
    <source>
        <dbReference type="Proteomes" id="UP000663860"/>
    </source>
</evidence>
<comment type="caution">
    <text evidence="1">The sequence shown here is derived from an EMBL/GenBank/DDBJ whole genome shotgun (WGS) entry which is preliminary data.</text>
</comment>
<proteinExistence type="predicted"/>
<dbReference type="AlphaFoldDB" id="A0A814IUU0"/>
<accession>A0A814IUU0</accession>
<dbReference type="EMBL" id="CAJNOE010000188">
    <property type="protein sequence ID" value="CAF1028311.1"/>
    <property type="molecule type" value="Genomic_DNA"/>
</dbReference>
<reference evidence="1" key="1">
    <citation type="submission" date="2021-02" db="EMBL/GenBank/DDBJ databases">
        <authorList>
            <person name="Nowell W R."/>
        </authorList>
    </citation>
    <scope>NUCLEOTIDE SEQUENCE</scope>
</reference>
<organism evidence="1 2">
    <name type="scientific">Adineta steineri</name>
    <dbReference type="NCBI Taxonomy" id="433720"/>
    <lineage>
        <taxon>Eukaryota</taxon>
        <taxon>Metazoa</taxon>
        <taxon>Spiralia</taxon>
        <taxon>Gnathifera</taxon>
        <taxon>Rotifera</taxon>
        <taxon>Eurotatoria</taxon>
        <taxon>Bdelloidea</taxon>
        <taxon>Adinetida</taxon>
        <taxon>Adinetidae</taxon>
        <taxon>Adineta</taxon>
    </lineage>
</organism>
<feature type="non-terminal residue" evidence="1">
    <location>
        <position position="151"/>
    </location>
</feature>
<dbReference type="Proteomes" id="UP000663860">
    <property type="component" value="Unassembled WGS sequence"/>
</dbReference>